<evidence type="ECO:0000259" key="10">
    <source>
        <dbReference type="Pfam" id="PF00266"/>
    </source>
</evidence>
<dbReference type="Gene3D" id="3.90.1150.10">
    <property type="entry name" value="Aspartate Aminotransferase, domain 1"/>
    <property type="match status" value="1"/>
</dbReference>
<dbReference type="GO" id="GO:0051536">
    <property type="term" value="F:iron-sulfur cluster binding"/>
    <property type="evidence" value="ECO:0007669"/>
    <property type="project" value="UniProtKB-KW"/>
</dbReference>
<dbReference type="PANTHER" id="PTHR11601:SF34">
    <property type="entry name" value="CYSTEINE DESULFURASE"/>
    <property type="match status" value="1"/>
</dbReference>
<dbReference type="OrthoDB" id="9808002at2"/>
<dbReference type="EMBL" id="BNAV01000014">
    <property type="protein sequence ID" value="GHF81432.1"/>
    <property type="molecule type" value="Genomic_DNA"/>
</dbReference>
<sequence>MTYLDHAATTPMLPEAIAAMSEALSTVGNASSLHSSGRRARRMVEEAREAIAEAMGARPSEVIFTAGGTESDNLAVKGTFWARQAADPKRRRVITSVVEHHAVLDTAQWLADHAGAEVTWLEVDEHGRVRPEVLRKAIEQDPSDVALVSVMWANNEVGTVNPLPELAAVCAEHDIPLHTDAVQAVGGVPIDFAASGVSALTLTGHKIGGPYGVGALLLARDAECVPLLHGGGQERDVRSGTLDVPAIHAFATAVRTTVGQQQERAAEIGRLRDALIDAIRREVPDAVLNGAPPGEGRLPGNAHFTFSGCAGDSLLMLLDAKGIECSTGSACTAGVAQPSHVLLAMGADPTDARCSLRFSLGHTTTQEDVDAVAREIGAVVARARQAGLTGMRKQAKQEV</sequence>
<dbReference type="GO" id="GO:0017000">
    <property type="term" value="P:antibiotic biosynthetic process"/>
    <property type="evidence" value="ECO:0007669"/>
    <property type="project" value="UniProtKB-KW"/>
</dbReference>
<keyword evidence="4" id="KW-0479">Metal-binding</keyword>
<comment type="catalytic activity">
    <reaction evidence="9">
        <text>(sulfur carrier)-H + L-cysteine = (sulfur carrier)-SH + L-alanine</text>
        <dbReference type="Rhea" id="RHEA:43892"/>
        <dbReference type="Rhea" id="RHEA-COMP:14737"/>
        <dbReference type="Rhea" id="RHEA-COMP:14739"/>
        <dbReference type="ChEBI" id="CHEBI:29917"/>
        <dbReference type="ChEBI" id="CHEBI:35235"/>
        <dbReference type="ChEBI" id="CHEBI:57972"/>
        <dbReference type="ChEBI" id="CHEBI:64428"/>
        <dbReference type="EC" id="2.8.1.7"/>
    </reaction>
</comment>
<dbReference type="InterPro" id="IPR015424">
    <property type="entry name" value="PyrdxlP-dep_Trfase"/>
</dbReference>
<dbReference type="RefSeq" id="WP_145938882.1">
    <property type="nucleotide sequence ID" value="NZ_BNAV01000014.1"/>
</dbReference>
<evidence type="ECO:0000313" key="12">
    <source>
        <dbReference type="Proteomes" id="UP000658656"/>
    </source>
</evidence>
<keyword evidence="7" id="KW-0411">Iron-sulfur</keyword>
<comment type="cofactor">
    <cofactor evidence="1">
        <name>pyridoxal 5'-phosphate</name>
        <dbReference type="ChEBI" id="CHEBI:597326"/>
    </cofactor>
</comment>
<dbReference type="AlphaFoldDB" id="A0A8H9MFD8"/>
<dbReference type="PIRSF" id="PIRSF005572">
    <property type="entry name" value="NifS"/>
    <property type="match status" value="1"/>
</dbReference>
<keyword evidence="6" id="KW-0408">Iron</keyword>
<feature type="domain" description="Aminotransferase class V" evidence="10">
    <location>
        <begin position="2"/>
        <end position="372"/>
    </location>
</feature>
<keyword evidence="5" id="KW-0663">Pyridoxal phosphate</keyword>
<dbReference type="Gene3D" id="1.10.260.50">
    <property type="match status" value="1"/>
</dbReference>
<dbReference type="Gene3D" id="3.40.640.10">
    <property type="entry name" value="Type I PLP-dependent aspartate aminotransferase-like (Major domain)"/>
    <property type="match status" value="1"/>
</dbReference>
<evidence type="ECO:0000256" key="6">
    <source>
        <dbReference type="ARBA" id="ARBA00023004"/>
    </source>
</evidence>
<dbReference type="GO" id="GO:0046872">
    <property type="term" value="F:metal ion binding"/>
    <property type="evidence" value="ECO:0007669"/>
    <property type="project" value="UniProtKB-KW"/>
</dbReference>
<evidence type="ECO:0000256" key="7">
    <source>
        <dbReference type="ARBA" id="ARBA00023014"/>
    </source>
</evidence>
<dbReference type="InterPro" id="IPR000192">
    <property type="entry name" value="Aminotrans_V_dom"/>
</dbReference>
<dbReference type="InterPro" id="IPR015422">
    <property type="entry name" value="PyrdxlP-dep_Trfase_small"/>
</dbReference>
<proteinExistence type="inferred from homology"/>
<dbReference type="InterPro" id="IPR015421">
    <property type="entry name" value="PyrdxlP-dep_Trfase_major"/>
</dbReference>
<evidence type="ECO:0000256" key="3">
    <source>
        <dbReference type="ARBA" id="ARBA00022679"/>
    </source>
</evidence>
<evidence type="ECO:0000256" key="1">
    <source>
        <dbReference type="ARBA" id="ARBA00001933"/>
    </source>
</evidence>
<name>A0A8H9MFD8_9PSEU</name>
<evidence type="ECO:0000256" key="9">
    <source>
        <dbReference type="ARBA" id="ARBA00050776"/>
    </source>
</evidence>
<dbReference type="FunFam" id="3.40.640.10:FF:000084">
    <property type="entry name" value="IscS-like cysteine desulfurase"/>
    <property type="match status" value="1"/>
</dbReference>
<gene>
    <name evidence="11" type="primary">iscS</name>
    <name evidence="11" type="ORF">GCM10017566_64560</name>
</gene>
<keyword evidence="8" id="KW-0045">Antibiotic biosynthesis</keyword>
<dbReference type="PANTHER" id="PTHR11601">
    <property type="entry name" value="CYSTEINE DESULFURYLASE FAMILY MEMBER"/>
    <property type="match status" value="1"/>
</dbReference>
<evidence type="ECO:0000256" key="8">
    <source>
        <dbReference type="ARBA" id="ARBA00023194"/>
    </source>
</evidence>
<comment type="caution">
    <text evidence="11">The sequence shown here is derived from an EMBL/GenBank/DDBJ whole genome shotgun (WGS) entry which is preliminary data.</text>
</comment>
<accession>A0A8H9MFD8</accession>
<dbReference type="SUPFAM" id="SSF53383">
    <property type="entry name" value="PLP-dependent transferases"/>
    <property type="match status" value="1"/>
</dbReference>
<evidence type="ECO:0000256" key="2">
    <source>
        <dbReference type="ARBA" id="ARBA00006490"/>
    </source>
</evidence>
<evidence type="ECO:0000256" key="5">
    <source>
        <dbReference type="ARBA" id="ARBA00022898"/>
    </source>
</evidence>
<organism evidence="11 12">
    <name type="scientific">Amycolatopsis bartoniae</name>
    <dbReference type="NCBI Taxonomy" id="941986"/>
    <lineage>
        <taxon>Bacteria</taxon>
        <taxon>Bacillati</taxon>
        <taxon>Actinomycetota</taxon>
        <taxon>Actinomycetes</taxon>
        <taxon>Pseudonocardiales</taxon>
        <taxon>Pseudonocardiaceae</taxon>
        <taxon>Amycolatopsis</taxon>
    </lineage>
</organism>
<keyword evidence="3" id="KW-0808">Transferase</keyword>
<dbReference type="InterPro" id="IPR016454">
    <property type="entry name" value="Cysteine_dSase"/>
</dbReference>
<dbReference type="Proteomes" id="UP000658656">
    <property type="component" value="Unassembled WGS sequence"/>
</dbReference>
<dbReference type="GO" id="GO:0031071">
    <property type="term" value="F:cysteine desulfurase activity"/>
    <property type="evidence" value="ECO:0007669"/>
    <property type="project" value="UniProtKB-EC"/>
</dbReference>
<reference evidence="11" key="2">
    <citation type="submission" date="2020-09" db="EMBL/GenBank/DDBJ databases">
        <authorList>
            <person name="Sun Q."/>
            <person name="Zhou Y."/>
        </authorList>
    </citation>
    <scope>NUCLEOTIDE SEQUENCE</scope>
    <source>
        <strain evidence="11">CGMCC 4.7679</strain>
    </source>
</reference>
<evidence type="ECO:0000313" key="11">
    <source>
        <dbReference type="EMBL" id="GHF81432.1"/>
    </source>
</evidence>
<dbReference type="Pfam" id="PF00266">
    <property type="entry name" value="Aminotran_5"/>
    <property type="match status" value="1"/>
</dbReference>
<keyword evidence="12" id="KW-1185">Reference proteome</keyword>
<evidence type="ECO:0000256" key="4">
    <source>
        <dbReference type="ARBA" id="ARBA00022723"/>
    </source>
</evidence>
<reference evidence="11" key="1">
    <citation type="journal article" date="2014" name="Int. J. Syst. Evol. Microbiol.">
        <title>Complete genome sequence of Corynebacterium casei LMG S-19264T (=DSM 44701T), isolated from a smear-ripened cheese.</title>
        <authorList>
            <consortium name="US DOE Joint Genome Institute (JGI-PGF)"/>
            <person name="Walter F."/>
            <person name="Albersmeier A."/>
            <person name="Kalinowski J."/>
            <person name="Ruckert C."/>
        </authorList>
    </citation>
    <scope>NUCLEOTIDE SEQUENCE</scope>
    <source>
        <strain evidence="11">CGMCC 4.7679</strain>
    </source>
</reference>
<comment type="similarity">
    <text evidence="2">Belongs to the class-V pyridoxal-phosphate-dependent aminotransferase family. NifS/IscS subfamily.</text>
</comment>
<protein>
    <submittedName>
        <fullName evidence="11">Cysteine desulfurase</fullName>
    </submittedName>
</protein>